<organism evidence="12 13">
    <name type="scientific">Stereocaulon virgatum</name>
    <dbReference type="NCBI Taxonomy" id="373712"/>
    <lineage>
        <taxon>Eukaryota</taxon>
        <taxon>Fungi</taxon>
        <taxon>Dikarya</taxon>
        <taxon>Ascomycota</taxon>
        <taxon>Pezizomycotina</taxon>
        <taxon>Lecanoromycetes</taxon>
        <taxon>OSLEUM clade</taxon>
        <taxon>Lecanoromycetidae</taxon>
        <taxon>Lecanorales</taxon>
        <taxon>Lecanorineae</taxon>
        <taxon>Stereocaulaceae</taxon>
        <taxon>Stereocaulon</taxon>
    </lineage>
</organism>
<evidence type="ECO:0000256" key="4">
    <source>
        <dbReference type="ARBA" id="ARBA00022692"/>
    </source>
</evidence>
<evidence type="ECO:0000256" key="1">
    <source>
        <dbReference type="ARBA" id="ARBA00004389"/>
    </source>
</evidence>
<comment type="similarity">
    <text evidence="2">Belongs to the SRP receptor beta subunit family.</text>
</comment>
<protein>
    <recommendedName>
        <fullName evidence="3">Signal recognition particle receptor subunit beta</fullName>
    </recommendedName>
</protein>
<dbReference type="Gene3D" id="3.40.50.300">
    <property type="entry name" value="P-loop containing nucleotide triphosphate hydrolases"/>
    <property type="match status" value="1"/>
</dbReference>
<keyword evidence="5" id="KW-0547">Nucleotide-binding</keyword>
<keyword evidence="6" id="KW-0256">Endoplasmic reticulum</keyword>
<dbReference type="EMBL" id="JBEFKJ010000003">
    <property type="protein sequence ID" value="KAL2047143.1"/>
    <property type="molecule type" value="Genomic_DNA"/>
</dbReference>
<accession>A0ABR4AN25</accession>
<dbReference type="InterPro" id="IPR019009">
    <property type="entry name" value="SRP_receptor_beta_su"/>
</dbReference>
<dbReference type="Pfam" id="PF09439">
    <property type="entry name" value="SRPRB"/>
    <property type="match status" value="1"/>
</dbReference>
<keyword evidence="10" id="KW-0675">Receptor</keyword>
<evidence type="ECO:0000256" key="11">
    <source>
        <dbReference type="SAM" id="Phobius"/>
    </source>
</evidence>
<dbReference type="SUPFAM" id="SSF52540">
    <property type="entry name" value="P-loop containing nucleoside triphosphate hydrolases"/>
    <property type="match status" value="1"/>
</dbReference>
<evidence type="ECO:0000256" key="2">
    <source>
        <dbReference type="ARBA" id="ARBA00005619"/>
    </source>
</evidence>
<evidence type="ECO:0000313" key="12">
    <source>
        <dbReference type="EMBL" id="KAL2047143.1"/>
    </source>
</evidence>
<dbReference type="Proteomes" id="UP001590950">
    <property type="component" value="Unassembled WGS sequence"/>
</dbReference>
<gene>
    <name evidence="12" type="ORF">N7G274_001162</name>
</gene>
<sequence length="296" mass="31766">MAWADSQSLLSSLLNPSPLAITLSILVVFSIPLFLHLVIYRSASSSTLPSFLLVGPSGSGKTSLLTLFERGQHAETRTSQAPLTVEVSLPVTTSTTSSQYRSVNDPTNQIHKKLLLVDTPGHGKLRHHAFDSVVKPRNLKGIIFMIDAADISTNSSGSGNDALRQAAEYLHDLLLLLQKRANTKTSKAPTELPVLVAANKLDLFTALPAPLVKTALEGEITNVRSSRTKGLLDSGIGMNDLDVGEEKEWLGDGGEGKFDFAQMDELNVSVSVVGGNVLGADGPDVKQWWSWIGKTL</sequence>
<keyword evidence="8" id="KW-0342">GTP-binding</keyword>
<evidence type="ECO:0000256" key="10">
    <source>
        <dbReference type="ARBA" id="ARBA00023170"/>
    </source>
</evidence>
<reference evidence="12 13" key="1">
    <citation type="submission" date="2024-09" db="EMBL/GenBank/DDBJ databases">
        <title>Rethinking Asexuality: The Enigmatic Case of Functional Sexual Genes in Lepraria (Stereocaulaceae).</title>
        <authorList>
            <person name="Doellman M."/>
            <person name="Sun Y."/>
            <person name="Barcenas-Pena A."/>
            <person name="Lumbsch H.T."/>
            <person name="Grewe F."/>
        </authorList>
    </citation>
    <scope>NUCLEOTIDE SEQUENCE [LARGE SCALE GENOMIC DNA]</scope>
    <source>
        <strain evidence="12 13">Mercado 3170</strain>
    </source>
</reference>
<feature type="transmembrane region" description="Helical" evidence="11">
    <location>
        <begin position="20"/>
        <end position="40"/>
    </location>
</feature>
<comment type="caution">
    <text evidence="12">The sequence shown here is derived from an EMBL/GenBank/DDBJ whole genome shotgun (WGS) entry which is preliminary data.</text>
</comment>
<proteinExistence type="inferred from homology"/>
<keyword evidence="13" id="KW-1185">Reference proteome</keyword>
<evidence type="ECO:0000256" key="9">
    <source>
        <dbReference type="ARBA" id="ARBA00023136"/>
    </source>
</evidence>
<keyword evidence="9 11" id="KW-0472">Membrane</keyword>
<evidence type="ECO:0000313" key="13">
    <source>
        <dbReference type="Proteomes" id="UP001590950"/>
    </source>
</evidence>
<name>A0ABR4AN25_9LECA</name>
<comment type="subcellular location">
    <subcellularLocation>
        <location evidence="1">Endoplasmic reticulum membrane</location>
        <topology evidence="1">Single-pass membrane protein</topology>
    </subcellularLocation>
</comment>
<evidence type="ECO:0000256" key="3">
    <source>
        <dbReference type="ARBA" id="ARBA00020256"/>
    </source>
</evidence>
<keyword evidence="4 11" id="KW-0812">Transmembrane</keyword>
<evidence type="ECO:0000256" key="8">
    <source>
        <dbReference type="ARBA" id="ARBA00023134"/>
    </source>
</evidence>
<dbReference type="InterPro" id="IPR027417">
    <property type="entry name" value="P-loop_NTPase"/>
</dbReference>
<evidence type="ECO:0000256" key="6">
    <source>
        <dbReference type="ARBA" id="ARBA00022824"/>
    </source>
</evidence>
<keyword evidence="7 11" id="KW-1133">Transmembrane helix</keyword>
<evidence type="ECO:0000256" key="7">
    <source>
        <dbReference type="ARBA" id="ARBA00022989"/>
    </source>
</evidence>
<evidence type="ECO:0000256" key="5">
    <source>
        <dbReference type="ARBA" id="ARBA00022741"/>
    </source>
</evidence>